<comment type="caution">
    <text evidence="2">The sequence shown here is derived from an EMBL/GenBank/DDBJ whole genome shotgun (WGS) entry which is preliminary data.</text>
</comment>
<feature type="domain" description="SGNH hydrolase-type esterase" evidence="1">
    <location>
        <begin position="56"/>
        <end position="205"/>
    </location>
</feature>
<proteinExistence type="predicted"/>
<dbReference type="InterPro" id="IPR036514">
    <property type="entry name" value="SGNH_hydro_sf"/>
</dbReference>
<dbReference type="PANTHER" id="PTHR30383:SF5">
    <property type="entry name" value="SGNH HYDROLASE-TYPE ESTERASE DOMAIN-CONTAINING PROTEIN"/>
    <property type="match status" value="1"/>
</dbReference>
<dbReference type="Pfam" id="PF13472">
    <property type="entry name" value="Lipase_GDSL_2"/>
    <property type="match status" value="1"/>
</dbReference>
<dbReference type="EMBL" id="VFIA01000021">
    <property type="protein sequence ID" value="MBC3792925.1"/>
    <property type="molecule type" value="Genomic_DNA"/>
</dbReference>
<evidence type="ECO:0000259" key="1">
    <source>
        <dbReference type="Pfam" id="PF13472"/>
    </source>
</evidence>
<dbReference type="Gene3D" id="3.40.50.1110">
    <property type="entry name" value="SGNH hydrolase"/>
    <property type="match status" value="1"/>
</dbReference>
<protein>
    <submittedName>
        <fullName evidence="2">Lysophospholipase L1-like esterase</fullName>
    </submittedName>
</protein>
<accession>A0ABR6WAJ6</accession>
<sequence>MRYIACLVLLTIGVRAFGQSYPFEKDIQAFENQDRQSPPPANAILFTGSSSIVYWNNLQSYFPEKVVLKRGFGGSELSHVRHFADRVIIRYQPKQIVLYAGENDIATGKQTARQTYARFVDLFRYVRKKSPKTTFTFLSIKLSPSRRQFWPAMDEANRLIRRFLARKSNTQFVDIRPAMLGSNGQLLSQIFRPDSLHMNEKGYQLWAPVLKPYLK</sequence>
<gene>
    <name evidence="2" type="ORF">FH603_3440</name>
</gene>
<organism evidence="2 3">
    <name type="scientific">Spirosoma utsteinense</name>
    <dbReference type="NCBI Taxonomy" id="2585773"/>
    <lineage>
        <taxon>Bacteria</taxon>
        <taxon>Pseudomonadati</taxon>
        <taxon>Bacteroidota</taxon>
        <taxon>Cytophagia</taxon>
        <taxon>Cytophagales</taxon>
        <taxon>Cytophagaceae</taxon>
        <taxon>Spirosoma</taxon>
    </lineage>
</organism>
<reference evidence="2 3" key="1">
    <citation type="submission" date="2019-06" db="EMBL/GenBank/DDBJ databases">
        <title>Spirosoma utsteinense sp. nov. isolated from Antarctic ice-free soils.</title>
        <authorList>
            <person name="Tahon G."/>
        </authorList>
    </citation>
    <scope>NUCLEOTIDE SEQUENCE [LARGE SCALE GENOMIC DNA]</scope>
    <source>
        <strain evidence="2 3">LMG 31447</strain>
    </source>
</reference>
<dbReference type="InterPro" id="IPR051532">
    <property type="entry name" value="Ester_Hydrolysis_Enzymes"/>
</dbReference>
<keyword evidence="3" id="KW-1185">Reference proteome</keyword>
<evidence type="ECO:0000313" key="2">
    <source>
        <dbReference type="EMBL" id="MBC3792925.1"/>
    </source>
</evidence>
<dbReference type="SUPFAM" id="SSF52266">
    <property type="entry name" value="SGNH hydrolase"/>
    <property type="match status" value="1"/>
</dbReference>
<dbReference type="InterPro" id="IPR013830">
    <property type="entry name" value="SGNH_hydro"/>
</dbReference>
<name>A0ABR6WAJ6_9BACT</name>
<dbReference type="RefSeq" id="WP_186738679.1">
    <property type="nucleotide sequence ID" value="NZ_VFIA01000021.1"/>
</dbReference>
<dbReference type="PANTHER" id="PTHR30383">
    <property type="entry name" value="THIOESTERASE 1/PROTEASE 1/LYSOPHOSPHOLIPASE L1"/>
    <property type="match status" value="1"/>
</dbReference>
<evidence type="ECO:0000313" key="3">
    <source>
        <dbReference type="Proteomes" id="UP000700732"/>
    </source>
</evidence>
<dbReference type="Proteomes" id="UP000700732">
    <property type="component" value="Unassembled WGS sequence"/>
</dbReference>